<dbReference type="GO" id="GO:0005737">
    <property type="term" value="C:cytoplasm"/>
    <property type="evidence" value="ECO:0007669"/>
    <property type="project" value="UniProtKB-SubCell"/>
</dbReference>
<dbReference type="PANTHER" id="PTHR10099:SF1">
    <property type="entry name" value="PHOSPHORIBOSYLFORMYLGLYCINAMIDINE SYNTHASE"/>
    <property type="match status" value="1"/>
</dbReference>
<comment type="catalytic activity">
    <reaction evidence="8">
        <text>N(2)-formyl-N(1)-(5-phospho-beta-D-ribosyl)glycinamide + L-glutamine + ATP + H2O = 2-formamido-N(1)-(5-O-phospho-beta-D-ribosyl)acetamidine + L-glutamate + ADP + phosphate + H(+)</text>
        <dbReference type="Rhea" id="RHEA:17129"/>
        <dbReference type="ChEBI" id="CHEBI:15377"/>
        <dbReference type="ChEBI" id="CHEBI:15378"/>
        <dbReference type="ChEBI" id="CHEBI:29985"/>
        <dbReference type="ChEBI" id="CHEBI:30616"/>
        <dbReference type="ChEBI" id="CHEBI:43474"/>
        <dbReference type="ChEBI" id="CHEBI:58359"/>
        <dbReference type="ChEBI" id="CHEBI:147286"/>
        <dbReference type="ChEBI" id="CHEBI:147287"/>
        <dbReference type="ChEBI" id="CHEBI:456216"/>
        <dbReference type="EC" id="6.3.5.3"/>
    </reaction>
</comment>
<dbReference type="GO" id="GO:0004359">
    <property type="term" value="F:glutaminase activity"/>
    <property type="evidence" value="ECO:0007669"/>
    <property type="project" value="UniProtKB-EC"/>
</dbReference>
<keyword evidence="6 8" id="KW-0067">ATP-binding</keyword>
<dbReference type="HAMAP" id="MF_00421">
    <property type="entry name" value="PurQ"/>
    <property type="match status" value="1"/>
</dbReference>
<keyword evidence="5 8" id="KW-0378">Hydrolase</keyword>
<keyword evidence="2 8" id="KW-0436">Ligase</keyword>
<evidence type="ECO:0000256" key="2">
    <source>
        <dbReference type="ARBA" id="ARBA00022598"/>
    </source>
</evidence>
<keyword evidence="1 8" id="KW-0963">Cytoplasm</keyword>
<dbReference type="PANTHER" id="PTHR10099">
    <property type="entry name" value="PHOSPHORIBOSYLFORMYLGLYCINAMIDINE SYNTHASE"/>
    <property type="match status" value="1"/>
</dbReference>
<dbReference type="CDD" id="cd01740">
    <property type="entry name" value="GATase1_FGAR_AT"/>
    <property type="match status" value="1"/>
</dbReference>
<dbReference type="GO" id="GO:0004642">
    <property type="term" value="F:phosphoribosylformylglycinamidine synthase activity"/>
    <property type="evidence" value="ECO:0007669"/>
    <property type="project" value="UniProtKB-UniRule"/>
</dbReference>
<reference evidence="9" key="1">
    <citation type="journal article" date="2020" name="mSystems">
        <title>Genome- and Community-Level Interaction Insights into Carbon Utilization and Element Cycling Functions of Hydrothermarchaeota in Hydrothermal Sediment.</title>
        <authorList>
            <person name="Zhou Z."/>
            <person name="Liu Y."/>
            <person name="Xu W."/>
            <person name="Pan J."/>
            <person name="Luo Z.H."/>
            <person name="Li M."/>
        </authorList>
    </citation>
    <scope>NUCLEOTIDE SEQUENCE [LARGE SCALE GENOMIC DNA]</scope>
    <source>
        <strain evidence="9">SpSt-265</strain>
    </source>
</reference>
<name>A0A7C1RXT3_UNCW3</name>
<dbReference type="AlphaFoldDB" id="A0A7C1RXT3"/>
<comment type="catalytic activity">
    <reaction evidence="8">
        <text>L-glutamine + H2O = L-glutamate + NH4(+)</text>
        <dbReference type="Rhea" id="RHEA:15889"/>
        <dbReference type="ChEBI" id="CHEBI:15377"/>
        <dbReference type="ChEBI" id="CHEBI:28938"/>
        <dbReference type="ChEBI" id="CHEBI:29985"/>
        <dbReference type="ChEBI" id="CHEBI:58359"/>
        <dbReference type="EC" id="3.5.1.2"/>
    </reaction>
</comment>
<evidence type="ECO:0000256" key="7">
    <source>
        <dbReference type="ARBA" id="ARBA00022962"/>
    </source>
</evidence>
<keyword evidence="7 8" id="KW-0315">Glutamine amidotransferase</keyword>
<comment type="subcellular location">
    <subcellularLocation>
        <location evidence="8">Cytoplasm</location>
    </subcellularLocation>
</comment>
<evidence type="ECO:0000256" key="6">
    <source>
        <dbReference type="ARBA" id="ARBA00022840"/>
    </source>
</evidence>
<feature type="active site" evidence="8">
    <location>
        <position position="223"/>
    </location>
</feature>
<comment type="function">
    <text evidence="8">Part of the phosphoribosylformylglycinamidine synthase complex involved in the purines biosynthetic pathway. Catalyzes the ATP-dependent conversion of formylglycinamide ribonucleotide (FGAR) and glutamine to yield formylglycinamidine ribonucleotide (FGAM) and glutamate. The FGAM synthase complex is composed of three subunits. PurQ produces an ammonia molecule by converting glutamine to glutamate. PurL transfers the ammonia molecule to FGAR to form FGAM in an ATP-dependent manner. PurS interacts with PurQ and PurL and is thought to assist in the transfer of the ammonia molecule from PurQ to PurL.</text>
</comment>
<evidence type="ECO:0000256" key="8">
    <source>
        <dbReference type="HAMAP-Rule" id="MF_00421"/>
    </source>
</evidence>
<comment type="caution">
    <text evidence="9">The sequence shown here is derived from an EMBL/GenBank/DDBJ whole genome shotgun (WGS) entry which is preliminary data.</text>
</comment>
<dbReference type="InterPro" id="IPR029062">
    <property type="entry name" value="Class_I_gatase-like"/>
</dbReference>
<sequence length="259" mass="29310">MIRVCVLFAAGINCDEETAYAFELAGACPETVHINRLKKKPALLRNYQIFVIPGGFSYGDYIASGRVLANEIKHNLSEEIERFLAEGKLILGICNGFQVLVKSGLLPALEKPFEPQRVTLDTNDSARYEDRWVYLRTETTPCVFTRNLPEIVYLPVAHSEGKFIVDTPETLRQLNARGQIVLRYVNARGERAGYPDNPNGSVEGIAGICDPTGRIFGLMPHPERYTRREHHPRWHRENLTKPDGIVIFENAVNYVQENL</sequence>
<dbReference type="EMBL" id="DSLG01000002">
    <property type="protein sequence ID" value="HEA86622.1"/>
    <property type="molecule type" value="Genomic_DNA"/>
</dbReference>
<feature type="active site" evidence="8">
    <location>
        <position position="221"/>
    </location>
</feature>
<dbReference type="Gene3D" id="3.40.50.880">
    <property type="match status" value="1"/>
</dbReference>
<dbReference type="EC" id="3.5.1.2" evidence="8"/>
<dbReference type="SUPFAM" id="SSF52317">
    <property type="entry name" value="Class I glutamine amidotransferase-like"/>
    <property type="match status" value="1"/>
</dbReference>
<evidence type="ECO:0000256" key="5">
    <source>
        <dbReference type="ARBA" id="ARBA00022801"/>
    </source>
</evidence>
<keyword evidence="3 8" id="KW-0547">Nucleotide-binding</keyword>
<keyword evidence="4 8" id="KW-0658">Purine biosynthesis</keyword>
<dbReference type="InterPro" id="IPR010075">
    <property type="entry name" value="PRibForGlyAmidine_synth_PurQ"/>
</dbReference>
<dbReference type="UniPathway" id="UPA00074">
    <property type="reaction ID" value="UER00128"/>
</dbReference>
<comment type="pathway">
    <text evidence="8">Purine metabolism; IMP biosynthesis via de novo pathway; 5-amino-1-(5-phospho-D-ribosyl)imidazole from N(2)-formyl-N(1)-(5-phospho-D-ribosyl)glycinamide: step 1/2.</text>
</comment>
<comment type="subunit">
    <text evidence="8">Part of the FGAM synthase complex composed of 1 PurL, 1 PurQ and 2 PurS subunits.</text>
</comment>
<dbReference type="GO" id="GO:0006189">
    <property type="term" value="P:'de novo' IMP biosynthetic process"/>
    <property type="evidence" value="ECO:0007669"/>
    <property type="project" value="UniProtKB-UniRule"/>
</dbReference>
<evidence type="ECO:0000256" key="3">
    <source>
        <dbReference type="ARBA" id="ARBA00022741"/>
    </source>
</evidence>
<dbReference type="NCBIfam" id="TIGR01737">
    <property type="entry name" value="FGAM_synth_I"/>
    <property type="match status" value="1"/>
</dbReference>
<gene>
    <name evidence="8 9" type="primary">purQ</name>
    <name evidence="9" type="ORF">ENP94_01250</name>
</gene>
<dbReference type="SMART" id="SM01211">
    <property type="entry name" value="GATase_5"/>
    <property type="match status" value="1"/>
</dbReference>
<organism evidence="9">
    <name type="scientific">candidate division WOR-3 bacterium</name>
    <dbReference type="NCBI Taxonomy" id="2052148"/>
    <lineage>
        <taxon>Bacteria</taxon>
        <taxon>Bacteria division WOR-3</taxon>
    </lineage>
</organism>
<dbReference type="GO" id="GO:0005524">
    <property type="term" value="F:ATP binding"/>
    <property type="evidence" value="ECO:0007669"/>
    <property type="project" value="UniProtKB-KW"/>
</dbReference>
<protein>
    <recommendedName>
        <fullName evidence="8">Phosphoribosylformylglycinamidine synthase subunit PurQ</fullName>
        <shortName evidence="8">FGAM synthase</shortName>
        <ecNumber evidence="8">6.3.5.3</ecNumber>
    </recommendedName>
    <alternativeName>
        <fullName evidence="8">Formylglycinamide ribonucleotide amidotransferase subunit I</fullName>
        <shortName evidence="8">FGAR amidotransferase I</shortName>
        <shortName evidence="8">FGAR-AT I</shortName>
    </alternativeName>
    <alternativeName>
        <fullName evidence="8">Glutaminase PurQ</fullName>
        <ecNumber evidence="8">3.5.1.2</ecNumber>
    </alternativeName>
    <alternativeName>
        <fullName evidence="8">Phosphoribosylformylglycinamidine synthase subunit I</fullName>
    </alternativeName>
</protein>
<evidence type="ECO:0000256" key="4">
    <source>
        <dbReference type="ARBA" id="ARBA00022755"/>
    </source>
</evidence>
<dbReference type="PIRSF" id="PIRSF001586">
    <property type="entry name" value="FGAM_synth_I"/>
    <property type="match status" value="1"/>
</dbReference>
<feature type="active site" description="Nucleophile" evidence="8">
    <location>
        <position position="94"/>
    </location>
</feature>
<dbReference type="PROSITE" id="PS51273">
    <property type="entry name" value="GATASE_TYPE_1"/>
    <property type="match status" value="1"/>
</dbReference>
<proteinExistence type="inferred from homology"/>
<accession>A0A7C1RXT3</accession>
<dbReference type="Pfam" id="PF13507">
    <property type="entry name" value="GATase_5"/>
    <property type="match status" value="1"/>
</dbReference>
<evidence type="ECO:0000256" key="1">
    <source>
        <dbReference type="ARBA" id="ARBA00022490"/>
    </source>
</evidence>
<dbReference type="EC" id="6.3.5.3" evidence="8"/>
<evidence type="ECO:0000313" key="9">
    <source>
        <dbReference type="EMBL" id="HEA86622.1"/>
    </source>
</evidence>